<evidence type="ECO:0000256" key="1">
    <source>
        <dbReference type="SAM" id="SignalP"/>
    </source>
</evidence>
<feature type="signal peptide" evidence="1">
    <location>
        <begin position="1"/>
        <end position="19"/>
    </location>
</feature>
<keyword evidence="3" id="KW-1185">Reference proteome</keyword>
<evidence type="ECO:0000313" key="3">
    <source>
        <dbReference type="Proteomes" id="UP000799777"/>
    </source>
</evidence>
<protein>
    <submittedName>
        <fullName evidence="2">Uncharacterized protein</fullName>
    </submittedName>
</protein>
<evidence type="ECO:0000313" key="2">
    <source>
        <dbReference type="EMBL" id="KAF2029351.1"/>
    </source>
</evidence>
<dbReference type="Proteomes" id="UP000799777">
    <property type="component" value="Unassembled WGS sequence"/>
</dbReference>
<gene>
    <name evidence="2" type="ORF">EK21DRAFT_89928</name>
</gene>
<sequence length="177" mass="19923">MFDCLVQLLIGLWIPSNLSWEFLDGLDERLKKNKTENDLRSPYPDPSVKPSKAIKPFGSMTSALHSESSSLKLAIETETPKEVLGRTLLHKGGAWPRLISTFNQDGSLDLTDIVSTHPTDFHPNRYDLYSSKQWDVAKEYAEFAQRRVPPEQPTVMTVAVPSAFLAGSREIFGSDWK</sequence>
<feature type="chain" id="PRO_5040315506" evidence="1">
    <location>
        <begin position="20"/>
        <end position="177"/>
    </location>
</feature>
<dbReference type="AlphaFoldDB" id="A0A9P4H6Z3"/>
<dbReference type="EMBL" id="ML978202">
    <property type="protein sequence ID" value="KAF2029351.1"/>
    <property type="molecule type" value="Genomic_DNA"/>
</dbReference>
<accession>A0A9P4H6Z3</accession>
<name>A0A9P4H6Z3_9PLEO</name>
<reference evidence="2" key="1">
    <citation type="journal article" date="2020" name="Stud. Mycol.">
        <title>101 Dothideomycetes genomes: a test case for predicting lifestyles and emergence of pathogens.</title>
        <authorList>
            <person name="Haridas S."/>
            <person name="Albert R."/>
            <person name="Binder M."/>
            <person name="Bloem J."/>
            <person name="Labutti K."/>
            <person name="Salamov A."/>
            <person name="Andreopoulos B."/>
            <person name="Baker S."/>
            <person name="Barry K."/>
            <person name="Bills G."/>
            <person name="Bluhm B."/>
            <person name="Cannon C."/>
            <person name="Castanera R."/>
            <person name="Culley D."/>
            <person name="Daum C."/>
            <person name="Ezra D."/>
            <person name="Gonzalez J."/>
            <person name="Henrissat B."/>
            <person name="Kuo A."/>
            <person name="Liang C."/>
            <person name="Lipzen A."/>
            <person name="Lutzoni F."/>
            <person name="Magnuson J."/>
            <person name="Mondo S."/>
            <person name="Nolan M."/>
            <person name="Ohm R."/>
            <person name="Pangilinan J."/>
            <person name="Park H.-J."/>
            <person name="Ramirez L."/>
            <person name="Alfaro M."/>
            <person name="Sun H."/>
            <person name="Tritt A."/>
            <person name="Yoshinaga Y."/>
            <person name="Zwiers L.-H."/>
            <person name="Turgeon B."/>
            <person name="Goodwin S."/>
            <person name="Spatafora J."/>
            <person name="Crous P."/>
            <person name="Grigoriev I."/>
        </authorList>
    </citation>
    <scope>NUCLEOTIDE SEQUENCE</scope>
    <source>
        <strain evidence="2">CBS 110217</strain>
    </source>
</reference>
<dbReference type="OrthoDB" id="5429780at2759"/>
<keyword evidence="1" id="KW-0732">Signal</keyword>
<comment type="caution">
    <text evidence="2">The sequence shown here is derived from an EMBL/GenBank/DDBJ whole genome shotgun (WGS) entry which is preliminary data.</text>
</comment>
<organism evidence="2 3">
    <name type="scientific">Setomelanomma holmii</name>
    <dbReference type="NCBI Taxonomy" id="210430"/>
    <lineage>
        <taxon>Eukaryota</taxon>
        <taxon>Fungi</taxon>
        <taxon>Dikarya</taxon>
        <taxon>Ascomycota</taxon>
        <taxon>Pezizomycotina</taxon>
        <taxon>Dothideomycetes</taxon>
        <taxon>Pleosporomycetidae</taxon>
        <taxon>Pleosporales</taxon>
        <taxon>Pleosporineae</taxon>
        <taxon>Phaeosphaeriaceae</taxon>
        <taxon>Setomelanomma</taxon>
    </lineage>
</organism>
<proteinExistence type="predicted"/>